<dbReference type="SUPFAM" id="SSF50891">
    <property type="entry name" value="Cyclophilin-like"/>
    <property type="match status" value="1"/>
</dbReference>
<evidence type="ECO:0000256" key="1">
    <source>
        <dbReference type="ARBA" id="ARBA00013194"/>
    </source>
</evidence>
<protein>
    <recommendedName>
        <fullName evidence="1">peptidylprolyl isomerase</fullName>
        <ecNumber evidence="1">5.2.1.8</ecNumber>
    </recommendedName>
</protein>
<dbReference type="GO" id="GO:0006457">
    <property type="term" value="P:protein folding"/>
    <property type="evidence" value="ECO:0007669"/>
    <property type="project" value="InterPro"/>
</dbReference>
<sequence>MPNRFVQITTNFGTFQVELFESQVPATTKNFVQLIERSYYDGTVFHRVIDGFMIQGGCPNGDGRGGPGYTIPDEFHSELRHDSEGILSMANAGPNTGGSQFFITLAAT</sequence>
<dbReference type="EC" id="5.2.1.8" evidence="1"/>
<keyword evidence="3" id="KW-0413">Isomerase</keyword>
<dbReference type="EMBL" id="UINC01028507">
    <property type="protein sequence ID" value="SVB09606.1"/>
    <property type="molecule type" value="Genomic_DNA"/>
</dbReference>
<dbReference type="AlphaFoldDB" id="A0A382B751"/>
<dbReference type="PRINTS" id="PR00153">
    <property type="entry name" value="CSAPPISMRASE"/>
</dbReference>
<proteinExistence type="predicted"/>
<dbReference type="GO" id="GO:0003755">
    <property type="term" value="F:peptidyl-prolyl cis-trans isomerase activity"/>
    <property type="evidence" value="ECO:0007669"/>
    <property type="project" value="UniProtKB-KW"/>
</dbReference>
<feature type="non-terminal residue" evidence="5">
    <location>
        <position position="108"/>
    </location>
</feature>
<feature type="domain" description="PPIase cyclophilin-type" evidence="4">
    <location>
        <begin position="13"/>
        <end position="108"/>
    </location>
</feature>
<dbReference type="CDD" id="cd00317">
    <property type="entry name" value="cyclophilin"/>
    <property type="match status" value="1"/>
</dbReference>
<dbReference type="Gene3D" id="2.40.100.10">
    <property type="entry name" value="Cyclophilin-like"/>
    <property type="match status" value="1"/>
</dbReference>
<name>A0A382B751_9ZZZZ</name>
<evidence type="ECO:0000256" key="2">
    <source>
        <dbReference type="ARBA" id="ARBA00023110"/>
    </source>
</evidence>
<accession>A0A382B751</accession>
<dbReference type="PANTHER" id="PTHR45625">
    <property type="entry name" value="PEPTIDYL-PROLYL CIS-TRANS ISOMERASE-RELATED"/>
    <property type="match status" value="1"/>
</dbReference>
<gene>
    <name evidence="5" type="ORF">METZ01_LOCUS162460</name>
</gene>
<dbReference type="PROSITE" id="PS00170">
    <property type="entry name" value="CSA_PPIASE_1"/>
    <property type="match status" value="1"/>
</dbReference>
<evidence type="ECO:0000259" key="4">
    <source>
        <dbReference type="PROSITE" id="PS50072"/>
    </source>
</evidence>
<dbReference type="InterPro" id="IPR044666">
    <property type="entry name" value="Cyclophilin_A-like"/>
</dbReference>
<organism evidence="5">
    <name type="scientific">marine metagenome</name>
    <dbReference type="NCBI Taxonomy" id="408172"/>
    <lineage>
        <taxon>unclassified sequences</taxon>
        <taxon>metagenomes</taxon>
        <taxon>ecological metagenomes</taxon>
    </lineage>
</organism>
<evidence type="ECO:0000256" key="3">
    <source>
        <dbReference type="ARBA" id="ARBA00023235"/>
    </source>
</evidence>
<reference evidence="5" key="1">
    <citation type="submission" date="2018-05" db="EMBL/GenBank/DDBJ databases">
        <authorList>
            <person name="Lanie J.A."/>
            <person name="Ng W.-L."/>
            <person name="Kazmierczak K.M."/>
            <person name="Andrzejewski T.M."/>
            <person name="Davidsen T.M."/>
            <person name="Wayne K.J."/>
            <person name="Tettelin H."/>
            <person name="Glass J.I."/>
            <person name="Rusch D."/>
            <person name="Podicherti R."/>
            <person name="Tsui H.-C.T."/>
            <person name="Winkler M.E."/>
        </authorList>
    </citation>
    <scope>NUCLEOTIDE SEQUENCE</scope>
</reference>
<evidence type="ECO:0000313" key="5">
    <source>
        <dbReference type="EMBL" id="SVB09606.1"/>
    </source>
</evidence>
<dbReference type="InterPro" id="IPR029000">
    <property type="entry name" value="Cyclophilin-like_dom_sf"/>
</dbReference>
<dbReference type="PROSITE" id="PS50072">
    <property type="entry name" value="CSA_PPIASE_2"/>
    <property type="match status" value="1"/>
</dbReference>
<dbReference type="PANTHER" id="PTHR45625:SF4">
    <property type="entry name" value="PEPTIDYLPROLYL ISOMERASE DOMAIN AND WD REPEAT-CONTAINING PROTEIN 1"/>
    <property type="match status" value="1"/>
</dbReference>
<dbReference type="InterPro" id="IPR020892">
    <property type="entry name" value="Cyclophilin-type_PPIase_CS"/>
</dbReference>
<dbReference type="InterPro" id="IPR002130">
    <property type="entry name" value="Cyclophilin-type_PPIase_dom"/>
</dbReference>
<dbReference type="Pfam" id="PF00160">
    <property type="entry name" value="Pro_isomerase"/>
    <property type="match status" value="1"/>
</dbReference>
<keyword evidence="2" id="KW-0697">Rotamase</keyword>